<reference evidence="2 3" key="1">
    <citation type="submission" date="2024-10" db="EMBL/GenBank/DDBJ databases">
        <title>The Natural Products Discovery Center: Release of the First 8490 Sequenced Strains for Exploring Actinobacteria Biosynthetic Diversity.</title>
        <authorList>
            <person name="Kalkreuter E."/>
            <person name="Kautsar S.A."/>
            <person name="Yang D."/>
            <person name="Bader C.D."/>
            <person name="Teijaro C.N."/>
            <person name="Fluegel L."/>
            <person name="Davis C.M."/>
            <person name="Simpson J.R."/>
            <person name="Lauterbach L."/>
            <person name="Steele A.D."/>
            <person name="Gui C."/>
            <person name="Meng S."/>
            <person name="Li G."/>
            <person name="Viehrig K."/>
            <person name="Ye F."/>
            <person name="Su P."/>
            <person name="Kiefer A.F."/>
            <person name="Nichols A."/>
            <person name="Cepeda A.J."/>
            <person name="Yan W."/>
            <person name="Fan B."/>
            <person name="Jiang Y."/>
            <person name="Adhikari A."/>
            <person name="Zheng C.-J."/>
            <person name="Schuster L."/>
            <person name="Cowan T.M."/>
            <person name="Smanski M.J."/>
            <person name="Chevrette M.G."/>
            <person name="De Carvalho L.P.S."/>
            <person name="Shen B."/>
        </authorList>
    </citation>
    <scope>NUCLEOTIDE SEQUENCE [LARGE SCALE GENOMIC DNA]</scope>
    <source>
        <strain evidence="2 3">NPDC006488</strain>
    </source>
</reference>
<comment type="caution">
    <text evidence="2">The sequence shown here is derived from an EMBL/GenBank/DDBJ whole genome shotgun (WGS) entry which is preliminary data.</text>
</comment>
<gene>
    <name evidence="2" type="ORF">ACFYNQ_23985</name>
</gene>
<keyword evidence="3" id="KW-1185">Reference proteome</keyword>
<name>A0ABW6M8F6_9ACTN</name>
<organism evidence="2 3">
    <name type="scientific">Streptomyces hokutonensis</name>
    <dbReference type="NCBI Taxonomy" id="1306990"/>
    <lineage>
        <taxon>Bacteria</taxon>
        <taxon>Bacillati</taxon>
        <taxon>Actinomycetota</taxon>
        <taxon>Actinomycetes</taxon>
        <taxon>Kitasatosporales</taxon>
        <taxon>Streptomycetaceae</taxon>
        <taxon>Streptomyces</taxon>
    </lineage>
</organism>
<dbReference type="RefSeq" id="WP_388108962.1">
    <property type="nucleotide sequence ID" value="NZ_JBIAHM010000008.1"/>
</dbReference>
<proteinExistence type="predicted"/>
<evidence type="ECO:0000313" key="2">
    <source>
        <dbReference type="EMBL" id="MFE9601613.1"/>
    </source>
</evidence>
<protein>
    <submittedName>
        <fullName evidence="2">Uncharacterized protein</fullName>
    </submittedName>
</protein>
<keyword evidence="1" id="KW-0812">Transmembrane</keyword>
<dbReference type="EMBL" id="JBIAHM010000008">
    <property type="protein sequence ID" value="MFE9601613.1"/>
    <property type="molecule type" value="Genomic_DNA"/>
</dbReference>
<accession>A0ABW6M8F6</accession>
<sequence>MVKAQNNQDGPVAPLWVRRPEALHLIAYSVAALVFSSQIVAVILRGSD</sequence>
<evidence type="ECO:0000313" key="3">
    <source>
        <dbReference type="Proteomes" id="UP001601303"/>
    </source>
</evidence>
<keyword evidence="1" id="KW-0472">Membrane</keyword>
<evidence type="ECO:0000256" key="1">
    <source>
        <dbReference type="SAM" id="Phobius"/>
    </source>
</evidence>
<keyword evidence="1" id="KW-1133">Transmembrane helix</keyword>
<dbReference type="Proteomes" id="UP001601303">
    <property type="component" value="Unassembled WGS sequence"/>
</dbReference>
<feature type="transmembrane region" description="Helical" evidence="1">
    <location>
        <begin position="25"/>
        <end position="44"/>
    </location>
</feature>